<proteinExistence type="predicted"/>
<keyword evidence="1" id="KW-0472">Membrane</keyword>
<dbReference type="RefSeq" id="WP_114810526.1">
    <property type="nucleotide sequence ID" value="NZ_CP139965.1"/>
</dbReference>
<evidence type="ECO:0000313" key="2">
    <source>
        <dbReference type="EMBL" id="WQD79659.1"/>
    </source>
</evidence>
<keyword evidence="1" id="KW-0812">Transmembrane</keyword>
<keyword evidence="1" id="KW-1133">Transmembrane helix</keyword>
<feature type="transmembrane region" description="Helical" evidence="1">
    <location>
        <begin position="69"/>
        <end position="87"/>
    </location>
</feature>
<reference evidence="2 3" key="1">
    <citation type="submission" date="2023-12" db="EMBL/GenBank/DDBJ databases">
        <title>Genome sequencing and assembly of bacterial species from a model synthetic community.</title>
        <authorList>
            <person name="Hogle S.L."/>
        </authorList>
    </citation>
    <scope>NUCLEOTIDE SEQUENCE [LARGE SCALE GENOMIC DNA]</scope>
    <source>
        <strain evidence="2 3">HAMBI 2494</strain>
    </source>
</reference>
<evidence type="ECO:0000256" key="1">
    <source>
        <dbReference type="SAM" id="Phobius"/>
    </source>
</evidence>
<organism evidence="2 3">
    <name type="scientific">Paraburkholderia kururiensis</name>
    <dbReference type="NCBI Taxonomy" id="984307"/>
    <lineage>
        <taxon>Bacteria</taxon>
        <taxon>Pseudomonadati</taxon>
        <taxon>Pseudomonadota</taxon>
        <taxon>Betaproteobacteria</taxon>
        <taxon>Burkholderiales</taxon>
        <taxon>Burkholderiaceae</taxon>
        <taxon>Paraburkholderia</taxon>
    </lineage>
</organism>
<protein>
    <submittedName>
        <fullName evidence="2">HPP family protein</fullName>
    </submittedName>
</protein>
<feature type="transmembrane region" description="Helical" evidence="1">
    <location>
        <begin position="93"/>
        <end position="111"/>
    </location>
</feature>
<dbReference type="Proteomes" id="UP001325479">
    <property type="component" value="Chromosome"/>
</dbReference>
<accession>A0ABZ0WQI3</accession>
<name>A0ABZ0WQI3_9BURK</name>
<dbReference type="EMBL" id="CP139965">
    <property type="protein sequence ID" value="WQD79659.1"/>
    <property type="molecule type" value="Genomic_DNA"/>
</dbReference>
<gene>
    <name evidence="2" type="ORF">U0042_08250</name>
</gene>
<evidence type="ECO:0000313" key="3">
    <source>
        <dbReference type="Proteomes" id="UP001325479"/>
    </source>
</evidence>
<keyword evidence="3" id="KW-1185">Reference proteome</keyword>
<sequence>MSLIVAGRFTTFPAAEAAAQRLFDHGFIEEDVSLFYVNPGGQHARFPVGGDEYADPQAEQSSKGAGKGVVIGSVIGAVVGVAIFSVFSAPVIIWIAAAGVGAYVGSLAGAMSHTRGGGKRRETVHGRSHPSGVLLAVHVTAENQQEAARLLREGGAEEIERANGRWQQRRWVDFDPTREPQTM</sequence>